<reference evidence="4" key="1">
    <citation type="submission" date="2015-05" db="EMBL/GenBank/DDBJ databases">
        <authorList>
            <consortium name="Pathogen Informatics"/>
        </authorList>
    </citation>
    <scope>NUCLEOTIDE SEQUENCE [LARGE SCALE GENOMIC DNA]</scope>
    <source>
        <strain evidence="4">T1-815</strain>
    </source>
</reference>
<dbReference type="EMBL" id="CVRQ01000014">
    <property type="protein sequence ID" value="CRL35492.1"/>
    <property type="molecule type" value="Genomic_DNA"/>
</dbReference>
<keyword evidence="1" id="KW-0175">Coiled coil</keyword>
<evidence type="ECO:0000256" key="1">
    <source>
        <dbReference type="SAM" id="Coils"/>
    </source>
</evidence>
<name>A0A0M6WHT7_9FIRM</name>
<keyword evidence="2" id="KW-0812">Transmembrane</keyword>
<protein>
    <recommendedName>
        <fullName evidence="5">Apolipoprotein A1/A4/E domain</fullName>
    </recommendedName>
</protein>
<evidence type="ECO:0000256" key="2">
    <source>
        <dbReference type="SAM" id="Phobius"/>
    </source>
</evidence>
<proteinExistence type="predicted"/>
<dbReference type="Proteomes" id="UP000049472">
    <property type="component" value="Unassembled WGS sequence"/>
</dbReference>
<dbReference type="AlphaFoldDB" id="A0A0M6WHT7"/>
<keyword evidence="2" id="KW-0472">Membrane</keyword>
<evidence type="ECO:0000313" key="3">
    <source>
        <dbReference type="EMBL" id="CRL35492.1"/>
    </source>
</evidence>
<accession>A0A0M6WHT7</accession>
<gene>
    <name evidence="3" type="ORF">T1815_11131</name>
</gene>
<evidence type="ECO:0008006" key="5">
    <source>
        <dbReference type="Google" id="ProtNLM"/>
    </source>
</evidence>
<feature type="transmembrane region" description="Helical" evidence="2">
    <location>
        <begin position="279"/>
        <end position="305"/>
    </location>
</feature>
<feature type="coiled-coil region" evidence="1">
    <location>
        <begin position="62"/>
        <end position="117"/>
    </location>
</feature>
<dbReference type="Gene3D" id="1.20.120.20">
    <property type="entry name" value="Apolipoprotein"/>
    <property type="match status" value="1"/>
</dbReference>
<evidence type="ECO:0000313" key="4">
    <source>
        <dbReference type="Proteomes" id="UP000049472"/>
    </source>
</evidence>
<dbReference type="RefSeq" id="WP_055061444.1">
    <property type="nucleotide sequence ID" value="NZ_CVRQ01000014.1"/>
</dbReference>
<sequence length="309" mass="34372">MSGIFDRRAKRFISTEQAERAVPSRTVMASRVARDDVNRSERVQKKENNIQMDKDDFLLTQIDEFREKAKRLQEMLNTKESKAEELSVIVEEREAKAEELQQILDERQEKADGITAQVAKQIDVLIESVHEKMAEIEQSMNAGMDSLGRQVSSDMDNLGSSVSGQIGNLGQSLGTEISGISQNIGQSLDFGDTLEQTRRITEEGTAAVTSAVNEANAHMLQSLKELNDQLVSIKAELSDKVHTENVKCFRNIQDLFKVMGDKVDTVSELEKQVGTTKTFAVISTVLAIINTFGFVVIALYILGFFGSIF</sequence>
<organism evidence="3 4">
    <name type="scientific">Agathobacter rectalis</name>
    <dbReference type="NCBI Taxonomy" id="39491"/>
    <lineage>
        <taxon>Bacteria</taxon>
        <taxon>Bacillati</taxon>
        <taxon>Bacillota</taxon>
        <taxon>Clostridia</taxon>
        <taxon>Lachnospirales</taxon>
        <taxon>Lachnospiraceae</taxon>
        <taxon>Agathobacter</taxon>
    </lineage>
</organism>
<dbReference type="SUPFAM" id="SSF58113">
    <property type="entry name" value="Apolipoprotein A-I"/>
    <property type="match status" value="1"/>
</dbReference>
<keyword evidence="4" id="KW-1185">Reference proteome</keyword>
<keyword evidence="2" id="KW-1133">Transmembrane helix</keyword>